<gene>
    <name evidence="1" type="ORF">RDB_LOCUS104488</name>
</gene>
<proteinExistence type="predicted"/>
<evidence type="ECO:0000313" key="1">
    <source>
        <dbReference type="EMBL" id="CAE6509070.1"/>
    </source>
</evidence>
<protein>
    <submittedName>
        <fullName evidence="1">Uncharacterized protein</fullName>
    </submittedName>
</protein>
<dbReference type="AlphaFoldDB" id="A0A8H3D0Y2"/>
<dbReference type="Proteomes" id="UP000663850">
    <property type="component" value="Unassembled WGS sequence"/>
</dbReference>
<name>A0A8H3D0Y2_9AGAM</name>
<reference evidence="1" key="1">
    <citation type="submission" date="2021-01" db="EMBL/GenBank/DDBJ databases">
        <authorList>
            <person name="Kaushik A."/>
        </authorList>
    </citation>
    <scope>NUCLEOTIDE SEQUENCE</scope>
    <source>
        <strain evidence="1">Type strain: AG8-Rh-89/</strain>
    </source>
</reference>
<dbReference type="EMBL" id="CAJMWZ010005652">
    <property type="protein sequence ID" value="CAE6509070.1"/>
    <property type="molecule type" value="Genomic_DNA"/>
</dbReference>
<feature type="non-terminal residue" evidence="1">
    <location>
        <position position="1"/>
    </location>
</feature>
<organism evidence="1 2">
    <name type="scientific">Rhizoctonia solani</name>
    <dbReference type="NCBI Taxonomy" id="456999"/>
    <lineage>
        <taxon>Eukaryota</taxon>
        <taxon>Fungi</taxon>
        <taxon>Dikarya</taxon>
        <taxon>Basidiomycota</taxon>
        <taxon>Agaricomycotina</taxon>
        <taxon>Agaricomycetes</taxon>
        <taxon>Cantharellales</taxon>
        <taxon>Ceratobasidiaceae</taxon>
        <taxon>Rhizoctonia</taxon>
    </lineage>
</organism>
<sequence length="80" mass="8229">NMIRDMRLGSGSSVEIGMRTVTIVMAAVVEVAAVEVTTTTERADADSMGHADGMTKIVGAMMMGVQAGLKVNAATRTAGK</sequence>
<accession>A0A8H3D0Y2</accession>
<comment type="caution">
    <text evidence="1">The sequence shown here is derived from an EMBL/GenBank/DDBJ whole genome shotgun (WGS) entry which is preliminary data.</text>
</comment>
<evidence type="ECO:0000313" key="2">
    <source>
        <dbReference type="Proteomes" id="UP000663850"/>
    </source>
</evidence>